<dbReference type="Pfam" id="PF00106">
    <property type="entry name" value="adh_short"/>
    <property type="match status" value="1"/>
</dbReference>
<evidence type="ECO:0000313" key="2">
    <source>
        <dbReference type="EMBL" id="WRT66633.1"/>
    </source>
</evidence>
<reference evidence="2 3" key="1">
    <citation type="submission" date="2024-01" db="EMBL/GenBank/DDBJ databases">
        <title>Comparative genomics of Cryptococcus and Kwoniella reveals pathogenesis evolution and contrasting modes of karyotype evolution via chromosome fusion or intercentromeric recombination.</title>
        <authorList>
            <person name="Coelho M.A."/>
            <person name="David-Palma M."/>
            <person name="Shea T."/>
            <person name="Bowers K."/>
            <person name="McGinley-Smith S."/>
            <person name="Mohammad A.W."/>
            <person name="Gnirke A."/>
            <person name="Yurkov A.M."/>
            <person name="Nowrousian M."/>
            <person name="Sun S."/>
            <person name="Cuomo C.A."/>
            <person name="Heitman J."/>
        </authorList>
    </citation>
    <scope>NUCLEOTIDE SEQUENCE [LARGE SCALE GENOMIC DNA]</scope>
    <source>
        <strain evidence="2">CBS 11374</strain>
    </source>
</reference>
<organism evidence="2 3">
    <name type="scientific">Kwoniella shivajii</name>
    <dbReference type="NCBI Taxonomy" id="564305"/>
    <lineage>
        <taxon>Eukaryota</taxon>
        <taxon>Fungi</taxon>
        <taxon>Dikarya</taxon>
        <taxon>Basidiomycota</taxon>
        <taxon>Agaricomycotina</taxon>
        <taxon>Tremellomycetes</taxon>
        <taxon>Tremellales</taxon>
        <taxon>Cryptococcaceae</taxon>
        <taxon>Kwoniella</taxon>
    </lineage>
</organism>
<proteinExistence type="predicted"/>
<protein>
    <recommendedName>
        <fullName evidence="4">NAD(P)-binding protein</fullName>
    </recommendedName>
</protein>
<keyword evidence="1" id="KW-0560">Oxidoreductase</keyword>
<dbReference type="Proteomes" id="UP001329825">
    <property type="component" value="Chromosome 4"/>
</dbReference>
<dbReference type="PANTHER" id="PTHR43157:SF31">
    <property type="entry name" value="PHOSPHATIDYLINOSITOL-GLYCAN BIOSYNTHESIS CLASS F PROTEIN"/>
    <property type="match status" value="1"/>
</dbReference>
<gene>
    <name evidence="2" type="ORF">IL334_003592</name>
</gene>
<accession>A0ABZ1CY01</accession>
<dbReference type="PRINTS" id="PR00081">
    <property type="entry name" value="GDHRDH"/>
</dbReference>
<evidence type="ECO:0008006" key="4">
    <source>
        <dbReference type="Google" id="ProtNLM"/>
    </source>
</evidence>
<evidence type="ECO:0000313" key="3">
    <source>
        <dbReference type="Proteomes" id="UP001329825"/>
    </source>
</evidence>
<dbReference type="RefSeq" id="XP_062791373.1">
    <property type="nucleotide sequence ID" value="XM_062935322.1"/>
</dbReference>
<dbReference type="InterPro" id="IPR036291">
    <property type="entry name" value="NAD(P)-bd_dom_sf"/>
</dbReference>
<sequence>MVESSYEQGLTLSPLKAIWEHFTGNFPVPQVNLEGRTVLVTGGNAGLGYASVLHYARSNASRIIIASRDLKRIQTSIEQVYRDVPTYKGKIDAMQVDLSSFDSVRTFCESVKADSGRLDIVLANAGIMNAKYAQTGDGYERVLQVNGLATGLMAVLLLPKLEETASLPVPEASKGMKPSITIVASDVHYFAIFPQKNATGSLIEALNDPTQFENMSERYNMSKVLSVFIAREISKLPSVTSGKVTVTSVNPGLCKSEFRADMGPVLAKIMNWIAWTSEKGARNFLYASTQNCSPGSYISGCREQPVSTFVASHKGRETQEKYWKESMDIWRKVAPETNDVL</sequence>
<evidence type="ECO:0000256" key="1">
    <source>
        <dbReference type="ARBA" id="ARBA00023002"/>
    </source>
</evidence>
<name>A0ABZ1CY01_9TREE</name>
<dbReference type="PANTHER" id="PTHR43157">
    <property type="entry name" value="PHOSPHATIDYLINOSITOL-GLYCAN BIOSYNTHESIS CLASS F PROTEIN-RELATED"/>
    <property type="match status" value="1"/>
</dbReference>
<dbReference type="SUPFAM" id="SSF51735">
    <property type="entry name" value="NAD(P)-binding Rossmann-fold domains"/>
    <property type="match status" value="1"/>
</dbReference>
<dbReference type="Gene3D" id="3.40.50.720">
    <property type="entry name" value="NAD(P)-binding Rossmann-like Domain"/>
    <property type="match status" value="1"/>
</dbReference>
<dbReference type="GeneID" id="87955723"/>
<dbReference type="InterPro" id="IPR002347">
    <property type="entry name" value="SDR_fam"/>
</dbReference>
<keyword evidence="3" id="KW-1185">Reference proteome</keyword>
<dbReference type="EMBL" id="CP141884">
    <property type="protein sequence ID" value="WRT66633.1"/>
    <property type="molecule type" value="Genomic_DNA"/>
</dbReference>